<dbReference type="KEGG" id="ckr:CKR_3056"/>
<dbReference type="AlphaFoldDB" id="B9DWL4"/>
<dbReference type="HOGENOM" id="CLU_516494_0_0_9"/>
<evidence type="ECO:0000313" key="2">
    <source>
        <dbReference type="Proteomes" id="UP000007969"/>
    </source>
</evidence>
<dbReference type="Proteomes" id="UP000007969">
    <property type="component" value="Chromosome"/>
</dbReference>
<protein>
    <submittedName>
        <fullName evidence="1">Uncharacterized protein</fullName>
    </submittedName>
</protein>
<dbReference type="EMBL" id="AP009049">
    <property type="protein sequence ID" value="BAH08107.1"/>
    <property type="molecule type" value="Genomic_DNA"/>
</dbReference>
<gene>
    <name evidence="1" type="ordered locus">CKR_3056</name>
</gene>
<proteinExistence type="predicted"/>
<organism evidence="1 2">
    <name type="scientific">Clostridium kluyveri (strain NBRC 12016)</name>
    <dbReference type="NCBI Taxonomy" id="583346"/>
    <lineage>
        <taxon>Bacteria</taxon>
        <taxon>Bacillati</taxon>
        <taxon>Bacillota</taxon>
        <taxon>Clostridia</taxon>
        <taxon>Eubacteriales</taxon>
        <taxon>Clostridiaceae</taxon>
        <taxon>Clostridium</taxon>
    </lineage>
</organism>
<sequence>MVGVNILKYIGPFLRINKINPYNIKHQLFYFSKESLKEIVLHSKCGIFTPIKELNTKNISNFDITTFKDVSPLLCIYRKANPILINMDNKLCWNEDKFKKEINIDSNAFMTLCLLELSDYYTSFYNIDKNKYNLKPLYNLICKNQLEFYALHFRNVQGIFIDKKHESNSAPEDLKFIEKNKKFKFSSQALLMAAYYKCSLLLENEEKEEFKNFSFDILNMLINSKEELYDLSFEELTKLCFGLNIFYNYSKDNQCKDLILDISELLFEKYYKENSQSSILKNIDVENDALNYINYTLIYRNTNIMKSKDNAKFISERLLKLYDAEKGLFIKNTSKKNIEFTSLEIMLYLMVFMIDTALYRDENKNNLVVLDIFKRQLIDSGIILSWPETPNLNDVERYRSFSLKSEDLLEEQNFRPSSIPSPESCEVAPVFAKYVTYSRKKENFKSIKASFDTYKNMFIFFLVIHFFKPESPLNV</sequence>
<name>B9DWL4_CLOK1</name>
<accession>B9DWL4</accession>
<reference evidence="2" key="1">
    <citation type="submission" date="2005-09" db="EMBL/GenBank/DDBJ databases">
        <title>Complete genome sequence of Clostridium kluyveri and comparative genomics of Clostridia species.</title>
        <authorList>
            <person name="Inui M."/>
            <person name="Nonaka H."/>
            <person name="Shinoda Y."/>
            <person name="Ikenaga Y."/>
            <person name="Abe M."/>
            <person name="Naito K."/>
            <person name="Vertes A.A."/>
            <person name="Yukawa H."/>
        </authorList>
    </citation>
    <scope>NUCLEOTIDE SEQUENCE [LARGE SCALE GENOMIC DNA]</scope>
    <source>
        <strain evidence="2">NBRC 12016</strain>
    </source>
</reference>
<evidence type="ECO:0000313" key="1">
    <source>
        <dbReference type="EMBL" id="BAH08107.1"/>
    </source>
</evidence>